<feature type="domain" description="N-acetyltransferase" evidence="1">
    <location>
        <begin position="51"/>
        <end position="107"/>
    </location>
</feature>
<evidence type="ECO:0000313" key="2">
    <source>
        <dbReference type="EMBL" id="KAF2737511.1"/>
    </source>
</evidence>
<dbReference type="InterPro" id="IPR000182">
    <property type="entry name" value="GNAT_dom"/>
</dbReference>
<dbReference type="CDD" id="cd04301">
    <property type="entry name" value="NAT_SF"/>
    <property type="match status" value="1"/>
</dbReference>
<dbReference type="SUPFAM" id="SSF55729">
    <property type="entry name" value="Acyl-CoA N-acyltransferases (Nat)"/>
    <property type="match status" value="1"/>
</dbReference>
<organism evidence="2 3">
    <name type="scientific">Polyplosphaeria fusca</name>
    <dbReference type="NCBI Taxonomy" id="682080"/>
    <lineage>
        <taxon>Eukaryota</taxon>
        <taxon>Fungi</taxon>
        <taxon>Dikarya</taxon>
        <taxon>Ascomycota</taxon>
        <taxon>Pezizomycotina</taxon>
        <taxon>Dothideomycetes</taxon>
        <taxon>Pleosporomycetidae</taxon>
        <taxon>Pleosporales</taxon>
        <taxon>Tetraplosphaeriaceae</taxon>
        <taxon>Polyplosphaeria</taxon>
    </lineage>
</organism>
<dbReference type="OrthoDB" id="2019666at2759"/>
<protein>
    <recommendedName>
        <fullName evidence="1">N-acetyltransferase domain-containing protein</fullName>
    </recommendedName>
</protein>
<comment type="caution">
    <text evidence="2">The sequence shown here is derived from an EMBL/GenBank/DDBJ whole genome shotgun (WGS) entry which is preliminary data.</text>
</comment>
<dbReference type="GO" id="GO:0016747">
    <property type="term" value="F:acyltransferase activity, transferring groups other than amino-acyl groups"/>
    <property type="evidence" value="ECO:0007669"/>
    <property type="project" value="InterPro"/>
</dbReference>
<reference evidence="2" key="1">
    <citation type="journal article" date="2020" name="Stud. Mycol.">
        <title>101 Dothideomycetes genomes: a test case for predicting lifestyles and emergence of pathogens.</title>
        <authorList>
            <person name="Haridas S."/>
            <person name="Albert R."/>
            <person name="Binder M."/>
            <person name="Bloem J."/>
            <person name="Labutti K."/>
            <person name="Salamov A."/>
            <person name="Andreopoulos B."/>
            <person name="Baker S."/>
            <person name="Barry K."/>
            <person name="Bills G."/>
            <person name="Bluhm B."/>
            <person name="Cannon C."/>
            <person name="Castanera R."/>
            <person name="Culley D."/>
            <person name="Daum C."/>
            <person name="Ezra D."/>
            <person name="Gonzalez J."/>
            <person name="Henrissat B."/>
            <person name="Kuo A."/>
            <person name="Liang C."/>
            <person name="Lipzen A."/>
            <person name="Lutzoni F."/>
            <person name="Magnuson J."/>
            <person name="Mondo S."/>
            <person name="Nolan M."/>
            <person name="Ohm R."/>
            <person name="Pangilinan J."/>
            <person name="Park H.-J."/>
            <person name="Ramirez L."/>
            <person name="Alfaro M."/>
            <person name="Sun H."/>
            <person name="Tritt A."/>
            <person name="Yoshinaga Y."/>
            <person name="Zwiers L.-H."/>
            <person name="Turgeon B."/>
            <person name="Goodwin S."/>
            <person name="Spatafora J."/>
            <person name="Crous P."/>
            <person name="Grigoriev I."/>
        </authorList>
    </citation>
    <scope>NUCLEOTIDE SEQUENCE</scope>
    <source>
        <strain evidence="2">CBS 125425</strain>
    </source>
</reference>
<accession>A0A9P4R6U8</accession>
<dbReference type="InterPro" id="IPR016181">
    <property type="entry name" value="Acyl_CoA_acyltransferase"/>
</dbReference>
<dbReference type="Gene3D" id="3.40.630.30">
    <property type="match status" value="1"/>
</dbReference>
<feature type="non-terminal residue" evidence="2">
    <location>
        <position position="1"/>
    </location>
</feature>
<dbReference type="Pfam" id="PF00583">
    <property type="entry name" value="Acetyltransf_1"/>
    <property type="match status" value="1"/>
</dbReference>
<keyword evidence="3" id="KW-1185">Reference proteome</keyword>
<name>A0A9P4R6U8_9PLEO</name>
<evidence type="ECO:0000313" key="3">
    <source>
        <dbReference type="Proteomes" id="UP000799444"/>
    </source>
</evidence>
<dbReference type="AlphaFoldDB" id="A0A9P4R6U8"/>
<evidence type="ECO:0000259" key="1">
    <source>
        <dbReference type="Pfam" id="PF00583"/>
    </source>
</evidence>
<dbReference type="Proteomes" id="UP000799444">
    <property type="component" value="Unassembled WGS sequence"/>
</dbReference>
<dbReference type="EMBL" id="ML996115">
    <property type="protein sequence ID" value="KAF2737511.1"/>
    <property type="molecule type" value="Genomic_DNA"/>
</dbReference>
<proteinExistence type="predicted"/>
<gene>
    <name evidence="2" type="ORF">EJ04DRAFT_430743</name>
</gene>
<sequence length="239" mass="26415">DGPLERSRSSFSRNHGVWGPEAATLVGEFAKHGNRVKMGSVMVKDMCLPKDACNIYVRATSDGIPAGNLFATKYNYNGRDFVWISQLVVGIEFRRRGLATQLLQHLRQGENLRGFGILSSHPAAICATLRAFGRGLEDVSLDMAQTHAAPIMNACPIKYVAEATLVESLFQENVTDGTICSAFTKFYVDHTESLHTLQDLEENNRPWPFGKLLEGHEFLAIVKVKTAAEKRAGQESAEF</sequence>